<dbReference type="Gene3D" id="1.10.10.60">
    <property type="entry name" value="Homeodomain-like"/>
    <property type="match status" value="1"/>
</dbReference>
<dbReference type="InterPro" id="IPR002197">
    <property type="entry name" value="HTH_Fis"/>
</dbReference>
<dbReference type="KEGG" id="tpx:Turpa_0178"/>
<protein>
    <submittedName>
        <fullName evidence="3">Helix-turn-helix Fis-type</fullName>
    </submittedName>
</protein>
<dbReference type="InterPro" id="IPR046342">
    <property type="entry name" value="CBS_dom_sf"/>
</dbReference>
<keyword evidence="4" id="KW-1185">Reference proteome</keyword>
<organism evidence="3 4">
    <name type="scientific">Turneriella parva (strain ATCC BAA-1111 / DSM 21527 / NCTC 11395 / H)</name>
    <name type="common">Leptospira parva</name>
    <dbReference type="NCBI Taxonomy" id="869212"/>
    <lineage>
        <taxon>Bacteria</taxon>
        <taxon>Pseudomonadati</taxon>
        <taxon>Spirochaetota</taxon>
        <taxon>Spirochaetia</taxon>
        <taxon>Leptospirales</taxon>
        <taxon>Leptospiraceae</taxon>
        <taxon>Turneriella</taxon>
    </lineage>
</organism>
<dbReference type="InterPro" id="IPR009057">
    <property type="entry name" value="Homeodomain-like_sf"/>
</dbReference>
<dbReference type="HOGENOM" id="CLU_725494_0_0_12"/>
<name>I4B0N3_TURPD</name>
<dbReference type="Pfam" id="PF02954">
    <property type="entry name" value="HTH_8"/>
    <property type="match status" value="1"/>
</dbReference>
<feature type="compositionally biased region" description="Polar residues" evidence="1">
    <location>
        <begin position="128"/>
        <end position="139"/>
    </location>
</feature>
<dbReference type="SUPFAM" id="SSF46689">
    <property type="entry name" value="Homeodomain-like"/>
    <property type="match status" value="1"/>
</dbReference>
<dbReference type="STRING" id="869212.Turpa_0178"/>
<feature type="domain" description="DNA binding HTH" evidence="2">
    <location>
        <begin position="329"/>
        <end position="364"/>
    </location>
</feature>
<evidence type="ECO:0000313" key="3">
    <source>
        <dbReference type="EMBL" id="AFM10840.1"/>
    </source>
</evidence>
<evidence type="ECO:0000256" key="1">
    <source>
        <dbReference type="SAM" id="MobiDB-lite"/>
    </source>
</evidence>
<feature type="region of interest" description="Disordered" evidence="1">
    <location>
        <begin position="98"/>
        <end position="148"/>
    </location>
</feature>
<gene>
    <name evidence="3" type="ordered locus">Turpa_0178</name>
</gene>
<dbReference type="Proteomes" id="UP000006048">
    <property type="component" value="Chromosome"/>
</dbReference>
<dbReference type="EMBL" id="CP002959">
    <property type="protein sequence ID" value="AFM10840.1"/>
    <property type="molecule type" value="Genomic_DNA"/>
</dbReference>
<proteinExistence type="predicted"/>
<dbReference type="SUPFAM" id="SSF54631">
    <property type="entry name" value="CBS-domain pair"/>
    <property type="match status" value="1"/>
</dbReference>
<dbReference type="AlphaFoldDB" id="I4B0N3"/>
<evidence type="ECO:0000313" key="4">
    <source>
        <dbReference type="Proteomes" id="UP000006048"/>
    </source>
</evidence>
<accession>I4B0N3</accession>
<evidence type="ECO:0000259" key="2">
    <source>
        <dbReference type="Pfam" id="PF02954"/>
    </source>
</evidence>
<reference evidence="3 4" key="1">
    <citation type="submission" date="2012-06" db="EMBL/GenBank/DDBJ databases">
        <title>The complete chromosome of genome of Turneriella parva DSM 21527.</title>
        <authorList>
            <consortium name="US DOE Joint Genome Institute (JGI-PGF)"/>
            <person name="Lucas S."/>
            <person name="Han J."/>
            <person name="Lapidus A."/>
            <person name="Bruce D."/>
            <person name="Goodwin L."/>
            <person name="Pitluck S."/>
            <person name="Peters L."/>
            <person name="Kyrpides N."/>
            <person name="Mavromatis K."/>
            <person name="Ivanova N."/>
            <person name="Mikhailova N."/>
            <person name="Chertkov O."/>
            <person name="Detter J.C."/>
            <person name="Tapia R."/>
            <person name="Han C."/>
            <person name="Land M."/>
            <person name="Hauser L."/>
            <person name="Markowitz V."/>
            <person name="Cheng J.-F."/>
            <person name="Hugenholtz P."/>
            <person name="Woyke T."/>
            <person name="Wu D."/>
            <person name="Gronow S."/>
            <person name="Wellnitz S."/>
            <person name="Brambilla E."/>
            <person name="Klenk H.-P."/>
            <person name="Eisen J.A."/>
        </authorList>
    </citation>
    <scope>NUCLEOTIDE SEQUENCE [LARGE SCALE GENOMIC DNA]</scope>
    <source>
        <strain evidence="4">ATCC BAA-1111 / DSM 21527 / NCTC 11395 / H</strain>
    </source>
</reference>
<dbReference type="GO" id="GO:0043565">
    <property type="term" value="F:sequence-specific DNA binding"/>
    <property type="evidence" value="ECO:0007669"/>
    <property type="project" value="InterPro"/>
</dbReference>
<sequence length="381" mass="41880">MRIFMEYKTDILPVVERGRIVGQIDRLSLIEALSEIKAEGAYLAMQPAETSEELLRRLDESGGDGLATVNRQFEFNALWGRAEILQAQGKIPQVKIWTPPAPQVDSEPQAVPSPPTTLPRGEGRANIPFSSQVTEASPSSEREKEGDVSTFTIVREAPPKFAKPAPTAAEATRAVSENLHREIERGRLAINTLAALDLPLMACDGNGNEMFHNRAFAEIRLRDAMHLSSADLIQRAKDAITESAMKGELDIERAVVLKAGPRGYRVSCKAIRDYDNPAARAVGYIFWLVATSPPTPLSLRRGGGAVEDGGGGEVNYAGKTLPEILQAEEARVLAWAMQEANGNQSDAALLLNIPRQTFNYRYRKLMRAKEPRVRGSERKQP</sequence>